<dbReference type="Proteomes" id="UP000301309">
    <property type="component" value="Unassembled WGS sequence"/>
</dbReference>
<dbReference type="GO" id="GO:0016491">
    <property type="term" value="F:oxidoreductase activity"/>
    <property type="evidence" value="ECO:0007669"/>
    <property type="project" value="InterPro"/>
</dbReference>
<evidence type="ECO:0000313" key="2">
    <source>
        <dbReference type="EMBL" id="GDY52781.1"/>
    </source>
</evidence>
<dbReference type="CDD" id="cd05289">
    <property type="entry name" value="MDR_like_2"/>
    <property type="match status" value="1"/>
</dbReference>
<dbReference type="Gene3D" id="3.90.180.10">
    <property type="entry name" value="Medium-chain alcohol dehydrogenases, catalytic domain"/>
    <property type="match status" value="1"/>
</dbReference>
<name>A0A4D4KTZ1_STRVO</name>
<dbReference type="SUPFAM" id="SSF50129">
    <property type="entry name" value="GroES-like"/>
    <property type="match status" value="1"/>
</dbReference>
<sequence>MTTAKRIQYHQYGGPEVLRLEDFEPAPPGAGEVLVRVRAAAANPMDWKIRSGSMKTLTGRRFPRGLGHDFAGVIEAVGDGVTRLGVGDEVLGGAPLKTAGAFAELVVVEAKGVVKKPAELSFEDAAAIPTVGITAFQALTNPGKPHPGQAVFVHGCLGGVGRSAVQIASTHGASVGGSCRATATRDARDLGVDPIVEFDFDPTTLRGRFDIVLDTAGTLPIKAAQTLLKPGGRIVDITPTPAKFARSALPGPFKVLIAQAVTEDLEEVARAAGQGTLRLPIARTVPLTQAIAALTEFERGTLKGGKLVITTG</sequence>
<feature type="domain" description="Enoyl reductase (ER)" evidence="1">
    <location>
        <begin position="13"/>
        <end position="309"/>
    </location>
</feature>
<dbReference type="PANTHER" id="PTHR11695">
    <property type="entry name" value="ALCOHOL DEHYDROGENASE RELATED"/>
    <property type="match status" value="1"/>
</dbReference>
<dbReference type="RefSeq" id="WP_137977504.1">
    <property type="nucleotide sequence ID" value="NZ_BAAASO010000019.1"/>
</dbReference>
<evidence type="ECO:0000259" key="1">
    <source>
        <dbReference type="SMART" id="SM00829"/>
    </source>
</evidence>
<dbReference type="PANTHER" id="PTHR11695:SF294">
    <property type="entry name" value="RETICULON-4-INTERACTING PROTEIN 1, MITOCHONDRIAL"/>
    <property type="match status" value="1"/>
</dbReference>
<dbReference type="AlphaFoldDB" id="A0A4D4KTZ1"/>
<dbReference type="EMBL" id="BJHW01000001">
    <property type="protein sequence ID" value="GDY52781.1"/>
    <property type="molecule type" value="Genomic_DNA"/>
</dbReference>
<reference evidence="2 3" key="1">
    <citation type="journal article" date="2020" name="Int. J. Syst. Evol. Microbiol.">
        <title>Reclassification of Streptomyces castelarensis and Streptomyces sporoclivatus as later heterotypic synonyms of Streptomyces antimycoticus.</title>
        <authorList>
            <person name="Komaki H."/>
            <person name="Tamura T."/>
        </authorList>
    </citation>
    <scope>NUCLEOTIDE SEQUENCE [LARGE SCALE GENOMIC DNA]</scope>
    <source>
        <strain evidence="2 3">NBRC 13459</strain>
    </source>
</reference>
<comment type="caution">
    <text evidence="2">The sequence shown here is derived from an EMBL/GenBank/DDBJ whole genome shotgun (WGS) entry which is preliminary data.</text>
</comment>
<protein>
    <submittedName>
        <fullName evidence="2">NADPH:quinone reductase</fullName>
    </submittedName>
</protein>
<proteinExistence type="predicted"/>
<dbReference type="InterPro" id="IPR050700">
    <property type="entry name" value="YIM1/Zinc_Alcohol_DH_Fams"/>
</dbReference>
<dbReference type="InterPro" id="IPR020843">
    <property type="entry name" value="ER"/>
</dbReference>
<dbReference type="Pfam" id="PF08240">
    <property type="entry name" value="ADH_N"/>
    <property type="match status" value="1"/>
</dbReference>
<keyword evidence="3" id="KW-1185">Reference proteome</keyword>
<dbReference type="SMART" id="SM00829">
    <property type="entry name" value="PKS_ER"/>
    <property type="match status" value="1"/>
</dbReference>
<dbReference type="InterPro" id="IPR036291">
    <property type="entry name" value="NAD(P)-bd_dom_sf"/>
</dbReference>
<accession>A0A4D4KTZ1</accession>
<dbReference type="Gene3D" id="3.40.50.720">
    <property type="entry name" value="NAD(P)-binding Rossmann-like Domain"/>
    <property type="match status" value="1"/>
</dbReference>
<organism evidence="2 3">
    <name type="scientific">Streptomyces violaceusniger</name>
    <dbReference type="NCBI Taxonomy" id="68280"/>
    <lineage>
        <taxon>Bacteria</taxon>
        <taxon>Bacillati</taxon>
        <taxon>Actinomycetota</taxon>
        <taxon>Actinomycetes</taxon>
        <taxon>Kitasatosporales</taxon>
        <taxon>Streptomycetaceae</taxon>
        <taxon>Streptomyces</taxon>
        <taxon>Streptomyces violaceusniger group</taxon>
    </lineage>
</organism>
<gene>
    <name evidence="2" type="ORF">SVIO_034040</name>
</gene>
<dbReference type="InterPro" id="IPR011032">
    <property type="entry name" value="GroES-like_sf"/>
</dbReference>
<evidence type="ECO:0000313" key="3">
    <source>
        <dbReference type="Proteomes" id="UP000301309"/>
    </source>
</evidence>
<dbReference type="SUPFAM" id="SSF51735">
    <property type="entry name" value="NAD(P)-binding Rossmann-fold domains"/>
    <property type="match status" value="1"/>
</dbReference>
<dbReference type="InterPro" id="IPR013154">
    <property type="entry name" value="ADH-like_N"/>
</dbReference>
<dbReference type="OrthoDB" id="3613651at2"/>
<dbReference type="Pfam" id="PF13602">
    <property type="entry name" value="ADH_zinc_N_2"/>
    <property type="match status" value="1"/>
</dbReference>